<feature type="transmembrane region" description="Helical" evidence="5">
    <location>
        <begin position="265"/>
        <end position="283"/>
    </location>
</feature>
<feature type="transmembrane region" description="Helical" evidence="5">
    <location>
        <begin position="126"/>
        <end position="146"/>
    </location>
</feature>
<feature type="transmembrane region" description="Helical" evidence="5">
    <location>
        <begin position="173"/>
        <end position="196"/>
    </location>
</feature>
<feature type="transmembrane region" description="Helical" evidence="5">
    <location>
        <begin position="208"/>
        <end position="226"/>
    </location>
</feature>
<dbReference type="Pfam" id="PF00892">
    <property type="entry name" value="EamA"/>
    <property type="match status" value="2"/>
</dbReference>
<dbReference type="SUPFAM" id="SSF103481">
    <property type="entry name" value="Multidrug resistance efflux transporter EmrE"/>
    <property type="match status" value="2"/>
</dbReference>
<dbReference type="PANTHER" id="PTHR22911:SF6">
    <property type="entry name" value="SOLUTE CARRIER FAMILY 35 MEMBER G1"/>
    <property type="match status" value="1"/>
</dbReference>
<feature type="domain" description="EamA" evidence="6">
    <location>
        <begin position="179"/>
        <end position="307"/>
    </location>
</feature>
<dbReference type="PROSITE" id="PS51257">
    <property type="entry name" value="PROKAR_LIPOPROTEIN"/>
    <property type="match status" value="1"/>
</dbReference>
<dbReference type="Proteomes" id="UP000815846">
    <property type="component" value="Unassembled WGS sequence"/>
</dbReference>
<sequence>MFLSIKNSVPMSVWFMLLSALGFSLMSACVKEVSGLGIPVLEIVAARAIVSLMLSYVDIKRKNLSVWGNNKPLLLARGLVGAFTLMFVYYSVTRLPLAEATVLQYLHPVFTAILALFFLKEVIQRSTIACIVISLIGLFIIIQPNLSLGDVQLEGLSAEALTLEQLTLAEATLYSWTSIGAGILGAFGSAVAYILVKKLTKTDDTSVIIFYFPLVALPISILMLGNDFVIPTLPALGLLVLVGIFTQVGQVGLTKAFQCADANKASAYAYVQIIFSVLLGWVYFGEVPIFTTIIGGGLIMTGALINVLWKR</sequence>
<dbReference type="PANTHER" id="PTHR22911">
    <property type="entry name" value="ACYL-MALONYL CONDENSING ENZYME-RELATED"/>
    <property type="match status" value="1"/>
</dbReference>
<evidence type="ECO:0000256" key="4">
    <source>
        <dbReference type="ARBA" id="ARBA00023136"/>
    </source>
</evidence>
<evidence type="ECO:0000256" key="5">
    <source>
        <dbReference type="SAM" id="Phobius"/>
    </source>
</evidence>
<reference evidence="7 8" key="1">
    <citation type="submission" date="2019-08" db="EMBL/GenBank/DDBJ databases">
        <title>Microbe sample from Colwellia echini.</title>
        <authorList>
            <person name="Christiansen L."/>
            <person name="Pathiraja D."/>
            <person name="Schultz-Johansen M."/>
            <person name="Choi I.-G."/>
            <person name="Stougaard P."/>
        </authorList>
    </citation>
    <scope>NUCLEOTIDE SEQUENCE [LARGE SCALE GENOMIC DNA]</scope>
    <source>
        <strain evidence="7 8">A3</strain>
    </source>
</reference>
<accession>A0ABY3N1N5</accession>
<name>A0ABY3N1N5_9GAMM</name>
<evidence type="ECO:0000256" key="3">
    <source>
        <dbReference type="ARBA" id="ARBA00022989"/>
    </source>
</evidence>
<feature type="transmembrane region" description="Helical" evidence="5">
    <location>
        <begin position="102"/>
        <end position="119"/>
    </location>
</feature>
<dbReference type="EMBL" id="PJAI02000001">
    <property type="protein sequence ID" value="TYK67396.1"/>
    <property type="molecule type" value="Genomic_DNA"/>
</dbReference>
<keyword evidence="4 5" id="KW-0472">Membrane</keyword>
<comment type="subcellular location">
    <subcellularLocation>
        <location evidence="1">Membrane</location>
        <topology evidence="1">Multi-pass membrane protein</topology>
    </subcellularLocation>
</comment>
<proteinExistence type="predicted"/>
<feature type="transmembrane region" description="Helical" evidence="5">
    <location>
        <begin position="71"/>
        <end position="90"/>
    </location>
</feature>
<comment type="caution">
    <text evidence="7">The sequence shown here is derived from an EMBL/GenBank/DDBJ whole genome shotgun (WGS) entry which is preliminary data.</text>
</comment>
<gene>
    <name evidence="7" type="ORF">CWS31_002405</name>
</gene>
<evidence type="ECO:0000259" key="6">
    <source>
        <dbReference type="Pfam" id="PF00892"/>
    </source>
</evidence>
<dbReference type="InterPro" id="IPR037185">
    <property type="entry name" value="EmrE-like"/>
</dbReference>
<feature type="transmembrane region" description="Helical" evidence="5">
    <location>
        <begin position="289"/>
        <end position="309"/>
    </location>
</feature>
<organism evidence="7 8">
    <name type="scientific">Colwellia echini</name>
    <dbReference type="NCBI Taxonomy" id="1982103"/>
    <lineage>
        <taxon>Bacteria</taxon>
        <taxon>Pseudomonadati</taxon>
        <taxon>Pseudomonadota</taxon>
        <taxon>Gammaproteobacteria</taxon>
        <taxon>Alteromonadales</taxon>
        <taxon>Colwelliaceae</taxon>
        <taxon>Colwellia</taxon>
    </lineage>
</organism>
<evidence type="ECO:0000256" key="2">
    <source>
        <dbReference type="ARBA" id="ARBA00022692"/>
    </source>
</evidence>
<evidence type="ECO:0000313" key="8">
    <source>
        <dbReference type="Proteomes" id="UP000815846"/>
    </source>
</evidence>
<feature type="transmembrane region" description="Helical" evidence="5">
    <location>
        <begin position="38"/>
        <end position="59"/>
    </location>
</feature>
<evidence type="ECO:0000256" key="1">
    <source>
        <dbReference type="ARBA" id="ARBA00004141"/>
    </source>
</evidence>
<dbReference type="InterPro" id="IPR000620">
    <property type="entry name" value="EamA_dom"/>
</dbReference>
<keyword evidence="3 5" id="KW-1133">Transmembrane helix</keyword>
<feature type="domain" description="EamA" evidence="6">
    <location>
        <begin position="12"/>
        <end position="142"/>
    </location>
</feature>
<keyword evidence="2 5" id="KW-0812">Transmembrane</keyword>
<keyword evidence="8" id="KW-1185">Reference proteome</keyword>
<feature type="transmembrane region" description="Helical" evidence="5">
    <location>
        <begin position="232"/>
        <end position="253"/>
    </location>
</feature>
<protein>
    <submittedName>
        <fullName evidence="7">DMT family transporter</fullName>
    </submittedName>
</protein>
<evidence type="ECO:0000313" key="7">
    <source>
        <dbReference type="EMBL" id="TYK67396.1"/>
    </source>
</evidence>